<protein>
    <submittedName>
        <fullName evidence="2">Uncharacterized protein</fullName>
    </submittedName>
</protein>
<proteinExistence type="predicted"/>
<dbReference type="WBParaSite" id="PS1159_v2.g9904.t1">
    <property type="protein sequence ID" value="PS1159_v2.g9904.t1"/>
    <property type="gene ID" value="PS1159_v2.g9904"/>
</dbReference>
<dbReference type="Proteomes" id="UP000887580">
    <property type="component" value="Unplaced"/>
</dbReference>
<accession>A0AC35GY37</accession>
<reference evidence="2" key="1">
    <citation type="submission" date="2022-11" db="UniProtKB">
        <authorList>
            <consortium name="WormBaseParasite"/>
        </authorList>
    </citation>
    <scope>IDENTIFICATION</scope>
</reference>
<name>A0AC35GY37_9BILA</name>
<evidence type="ECO:0000313" key="1">
    <source>
        <dbReference type="Proteomes" id="UP000887580"/>
    </source>
</evidence>
<organism evidence="1 2">
    <name type="scientific">Panagrolaimus sp. PS1159</name>
    <dbReference type="NCBI Taxonomy" id="55785"/>
    <lineage>
        <taxon>Eukaryota</taxon>
        <taxon>Metazoa</taxon>
        <taxon>Ecdysozoa</taxon>
        <taxon>Nematoda</taxon>
        <taxon>Chromadorea</taxon>
        <taxon>Rhabditida</taxon>
        <taxon>Tylenchina</taxon>
        <taxon>Panagrolaimomorpha</taxon>
        <taxon>Panagrolaimoidea</taxon>
        <taxon>Panagrolaimidae</taxon>
        <taxon>Panagrolaimus</taxon>
    </lineage>
</organism>
<evidence type="ECO:0000313" key="2">
    <source>
        <dbReference type="WBParaSite" id="PS1159_v2.g9904.t1"/>
    </source>
</evidence>
<sequence length="583" mass="66026">MTIFNAGTSVFLLLYFINLFYQVNCAGSNSNNECYNTSVLSGGQELKAVDKPMYRYEKRVADNLYYVVVGNEPFMIWINTDNFNLNTDIDAKAIPIGNLANRGNRRIYIEIFGRSDCQKNFKDSLKFKAECQNCTRYNDQYVPIKIWAVGGPVLFGMKQNHINLKFYLPKPLFEAYNVGWCASVGFMNPLIGMDYMALITNSTTTNDEKEYLLLRKEYTDVFIELNDINPEHFLKIELEDGKTSKNNVIIELEANDLKPEIVSEKLLSNGIKIQLKTKFCLYSYNFVGFVRYVFRTSVFDKFKVSFYDLENKNLKMKFCPLENCGMLKRNTQHNFRTFLIPPLIVISTTPSPTTNIISSSLMTTSIISSSTVSSSSTSASSTKEIIGTSSSSSTTTVFQNNNSNENDKNVKIEQTSLIPFKPTPNGIIFENTKASEESEGMSLSILIAIIIGSIFGLLLLICIIVICILRFYRKYQRKKYDLNLETQAEEAIRQKRTIWKNIIIALIGPSPKPSKNKKIVPTSLKSTPARKKKRDPRFPHLIPGTIEFIVAQQQCDAGSDVDLENGPKSGPRDESEVAQFLHP</sequence>